<dbReference type="InterPro" id="IPR002347">
    <property type="entry name" value="SDR_fam"/>
</dbReference>
<organism evidence="4 5">
    <name type="scientific">Pontibacter akesuensis</name>
    <dbReference type="NCBI Taxonomy" id="388950"/>
    <lineage>
        <taxon>Bacteria</taxon>
        <taxon>Pseudomonadati</taxon>
        <taxon>Bacteroidota</taxon>
        <taxon>Cytophagia</taxon>
        <taxon>Cytophagales</taxon>
        <taxon>Hymenobacteraceae</taxon>
        <taxon>Pontibacter</taxon>
    </lineage>
</organism>
<proteinExistence type="inferred from homology"/>
<dbReference type="RefSeq" id="WP_068837723.1">
    <property type="nucleotide sequence ID" value="NZ_BMXC01000002.1"/>
</dbReference>
<keyword evidence="2" id="KW-0560">Oxidoreductase</keyword>
<dbReference type="PRINTS" id="PR00080">
    <property type="entry name" value="SDRFAMILY"/>
</dbReference>
<dbReference type="FunFam" id="3.40.50.720:FF:000047">
    <property type="entry name" value="NADP-dependent L-serine/L-allo-threonine dehydrogenase"/>
    <property type="match status" value="1"/>
</dbReference>
<dbReference type="InterPro" id="IPR036291">
    <property type="entry name" value="NAD(P)-bd_dom_sf"/>
</dbReference>
<dbReference type="OrthoDB" id="9804104at2"/>
<evidence type="ECO:0000256" key="3">
    <source>
        <dbReference type="RuleBase" id="RU000363"/>
    </source>
</evidence>
<dbReference type="PRINTS" id="PR00081">
    <property type="entry name" value="GDHRDH"/>
</dbReference>
<dbReference type="Pfam" id="PF00106">
    <property type="entry name" value="adh_short"/>
    <property type="match status" value="1"/>
</dbReference>
<dbReference type="EMBL" id="FPCA01000002">
    <property type="protein sequence ID" value="SFU67149.1"/>
    <property type="molecule type" value="Genomic_DNA"/>
</dbReference>
<keyword evidence="5" id="KW-1185">Reference proteome</keyword>
<evidence type="ECO:0000313" key="4">
    <source>
        <dbReference type="EMBL" id="SFU67149.1"/>
    </source>
</evidence>
<dbReference type="PANTHER" id="PTHR43115">
    <property type="entry name" value="DEHYDROGENASE/REDUCTASE SDR FAMILY MEMBER 11"/>
    <property type="match status" value="1"/>
</dbReference>
<sequence>MKLTNKVAIVTGASQGIGKATAKALAEAGAKVVLAARHTDDLEEVKQEIESRGGEAAIAETDVTNLDQVEAMVQTALDKYGTIDILVNSAGLMPLSYMKNRHLEEWEKMVDVNLKGILKTVYAVLPTMIKNKSGHIVNMASIDGRVMYRGGAVYGATKAAIIALSEGLRMELSPDYNIRITSVEPGTVNTDLRESVTDKELLSDMDWGNGESKLEPEDIADSILYALTLPAHANVNEILLKPAGKQ</sequence>
<dbReference type="InterPro" id="IPR020904">
    <property type="entry name" value="Sc_DH/Rdtase_CS"/>
</dbReference>
<evidence type="ECO:0000256" key="2">
    <source>
        <dbReference type="ARBA" id="ARBA00023002"/>
    </source>
</evidence>
<evidence type="ECO:0000313" key="5">
    <source>
        <dbReference type="Proteomes" id="UP000182491"/>
    </source>
</evidence>
<dbReference type="AlphaFoldDB" id="A0A1I7I2G5"/>
<reference evidence="5" key="1">
    <citation type="submission" date="2016-10" db="EMBL/GenBank/DDBJ databases">
        <authorList>
            <person name="Varghese N."/>
        </authorList>
    </citation>
    <scope>NUCLEOTIDE SEQUENCE [LARGE SCALE GENOMIC DNA]</scope>
    <source>
        <strain evidence="5">DSM 18820</strain>
    </source>
</reference>
<accession>A0A1I7I2G5</accession>
<evidence type="ECO:0008006" key="6">
    <source>
        <dbReference type="Google" id="ProtNLM"/>
    </source>
</evidence>
<protein>
    <recommendedName>
        <fullName evidence="6">NADP-dependent 3-hydroxy acid dehydrogenase YdfG</fullName>
    </recommendedName>
</protein>
<dbReference type="PROSITE" id="PS00061">
    <property type="entry name" value="ADH_SHORT"/>
    <property type="match status" value="1"/>
</dbReference>
<dbReference type="PANTHER" id="PTHR43115:SF4">
    <property type="entry name" value="DEHYDROGENASE_REDUCTASE SDR FAMILY MEMBER 11"/>
    <property type="match status" value="1"/>
</dbReference>
<comment type="similarity">
    <text evidence="1 3">Belongs to the short-chain dehydrogenases/reductases (SDR) family.</text>
</comment>
<dbReference type="Proteomes" id="UP000182491">
    <property type="component" value="Unassembled WGS sequence"/>
</dbReference>
<dbReference type="GO" id="GO:0016616">
    <property type="term" value="F:oxidoreductase activity, acting on the CH-OH group of donors, NAD or NADP as acceptor"/>
    <property type="evidence" value="ECO:0007669"/>
    <property type="project" value="UniProtKB-ARBA"/>
</dbReference>
<dbReference type="Gene3D" id="3.40.50.720">
    <property type="entry name" value="NAD(P)-binding Rossmann-like Domain"/>
    <property type="match status" value="1"/>
</dbReference>
<dbReference type="SUPFAM" id="SSF51735">
    <property type="entry name" value="NAD(P)-binding Rossmann-fold domains"/>
    <property type="match status" value="1"/>
</dbReference>
<dbReference type="STRING" id="388950.GCA_001611675_01680"/>
<name>A0A1I7I2G5_9BACT</name>
<evidence type="ECO:0000256" key="1">
    <source>
        <dbReference type="ARBA" id="ARBA00006484"/>
    </source>
</evidence>
<gene>
    <name evidence="4" type="ORF">SAMN04487941_1863</name>
</gene>